<evidence type="ECO:0000313" key="7">
    <source>
        <dbReference type="EMBL" id="SMO60755.1"/>
    </source>
</evidence>
<evidence type="ECO:0000313" key="8">
    <source>
        <dbReference type="Proteomes" id="UP000315971"/>
    </source>
</evidence>
<reference evidence="7 8" key="1">
    <citation type="submission" date="2017-05" db="EMBL/GenBank/DDBJ databases">
        <authorList>
            <person name="Varghese N."/>
            <person name="Submissions S."/>
        </authorList>
    </citation>
    <scope>NUCLEOTIDE SEQUENCE [LARGE SCALE GENOMIC DNA]</scope>
    <source>
        <strain evidence="7 8">DSM 21342</strain>
    </source>
</reference>
<dbReference type="GO" id="GO:0008758">
    <property type="term" value="F:UDP-2,3-diacylglucosamine hydrolase activity"/>
    <property type="evidence" value="ECO:0007669"/>
    <property type="project" value="TreeGrafter"/>
</dbReference>
<dbReference type="EMBL" id="FXSZ01000004">
    <property type="protein sequence ID" value="SMO60755.1"/>
    <property type="molecule type" value="Genomic_DNA"/>
</dbReference>
<evidence type="ECO:0000259" key="6">
    <source>
        <dbReference type="Pfam" id="PF00149"/>
    </source>
</evidence>
<keyword evidence="2" id="KW-0997">Cell inner membrane</keyword>
<dbReference type="AlphaFoldDB" id="A0A521CMZ8"/>
<dbReference type="Proteomes" id="UP000315971">
    <property type="component" value="Unassembled WGS sequence"/>
</dbReference>
<dbReference type="RefSeq" id="WP_142603219.1">
    <property type="nucleotide sequence ID" value="NZ_FXSZ01000004.1"/>
</dbReference>
<feature type="domain" description="Calcineurin-like phosphoesterase" evidence="6">
    <location>
        <begin position="8"/>
        <end position="205"/>
    </location>
</feature>
<dbReference type="Pfam" id="PF00149">
    <property type="entry name" value="Metallophos"/>
    <property type="match status" value="1"/>
</dbReference>
<dbReference type="CDD" id="cd07398">
    <property type="entry name" value="MPP_YbbF-LpxH"/>
    <property type="match status" value="1"/>
</dbReference>
<evidence type="ECO:0000256" key="5">
    <source>
        <dbReference type="ARBA" id="ARBA00023211"/>
    </source>
</evidence>
<accession>A0A521CMZ8</accession>
<dbReference type="OrthoDB" id="9802481at2"/>
<keyword evidence="3" id="KW-0479">Metal-binding</keyword>
<keyword evidence="1" id="KW-1003">Cell membrane</keyword>
<dbReference type="PANTHER" id="PTHR34990:SF2">
    <property type="entry name" value="BLL8164 PROTEIN"/>
    <property type="match status" value="1"/>
</dbReference>
<sequence>MPKREVEIVIISDVHLGTFGCHAKEVLKYLKSIKPKTLILNGDIIDIWQFSKSYWPEMHMKVLRKIMKLVSQGVNVHYLTGNHDEMLRKFADFEMGTFKLQNKVVLNVDGKRAWIFHGDIFDITMQHSKWLAKLGAVGYDSLIVINTFVNFILTKFGREKMTFSKKIKGSVKNAVKFMNDFENTAASIAIEKKYDYVICGHIHHPEIKEIKNDQGSVTYLNSGDWVESLTALEYNKGRWEVFYYKPEDFTNIDVDTVGDDNENLDLKVDVKLLYQALMK</sequence>
<dbReference type="SUPFAM" id="SSF56300">
    <property type="entry name" value="Metallo-dependent phosphatases"/>
    <property type="match status" value="1"/>
</dbReference>
<evidence type="ECO:0000256" key="4">
    <source>
        <dbReference type="ARBA" id="ARBA00023136"/>
    </source>
</evidence>
<gene>
    <name evidence="7" type="ORF">SAMN06265350_104221</name>
</gene>
<proteinExistence type="predicted"/>
<keyword evidence="8" id="KW-1185">Reference proteome</keyword>
<name>A0A521CMZ8_9SPHI</name>
<dbReference type="GO" id="GO:0009245">
    <property type="term" value="P:lipid A biosynthetic process"/>
    <property type="evidence" value="ECO:0007669"/>
    <property type="project" value="TreeGrafter"/>
</dbReference>
<protein>
    <submittedName>
        <fullName evidence="7">UDP-2,3-diacylglucosamine pyrophosphatase LpxH</fullName>
    </submittedName>
</protein>
<dbReference type="GO" id="GO:0016020">
    <property type="term" value="C:membrane"/>
    <property type="evidence" value="ECO:0007669"/>
    <property type="project" value="GOC"/>
</dbReference>
<evidence type="ECO:0000256" key="2">
    <source>
        <dbReference type="ARBA" id="ARBA00022519"/>
    </source>
</evidence>
<keyword evidence="5" id="KW-0464">Manganese</keyword>
<evidence type="ECO:0000256" key="1">
    <source>
        <dbReference type="ARBA" id="ARBA00022475"/>
    </source>
</evidence>
<evidence type="ECO:0000256" key="3">
    <source>
        <dbReference type="ARBA" id="ARBA00022723"/>
    </source>
</evidence>
<dbReference type="GO" id="GO:0046872">
    <property type="term" value="F:metal ion binding"/>
    <property type="evidence" value="ECO:0007669"/>
    <property type="project" value="UniProtKB-KW"/>
</dbReference>
<dbReference type="Gene3D" id="3.60.21.10">
    <property type="match status" value="1"/>
</dbReference>
<dbReference type="InterPro" id="IPR043461">
    <property type="entry name" value="LpxH-like"/>
</dbReference>
<dbReference type="InterPro" id="IPR004843">
    <property type="entry name" value="Calcineurin-like_PHP"/>
</dbReference>
<organism evidence="7 8">
    <name type="scientific">Solitalea koreensis</name>
    <dbReference type="NCBI Taxonomy" id="543615"/>
    <lineage>
        <taxon>Bacteria</taxon>
        <taxon>Pseudomonadati</taxon>
        <taxon>Bacteroidota</taxon>
        <taxon>Sphingobacteriia</taxon>
        <taxon>Sphingobacteriales</taxon>
        <taxon>Sphingobacteriaceae</taxon>
        <taxon>Solitalea</taxon>
    </lineage>
</organism>
<dbReference type="PANTHER" id="PTHR34990">
    <property type="entry name" value="UDP-2,3-DIACYLGLUCOSAMINE HYDROLASE-RELATED"/>
    <property type="match status" value="1"/>
</dbReference>
<keyword evidence="4" id="KW-0472">Membrane</keyword>
<dbReference type="InterPro" id="IPR029052">
    <property type="entry name" value="Metallo-depent_PP-like"/>
</dbReference>